<accession>A0A6H5G1S8</accession>
<reference evidence="3 4" key="1">
    <citation type="submission" date="2020-02" db="EMBL/GenBank/DDBJ databases">
        <authorList>
            <person name="Ferguson B K."/>
        </authorList>
    </citation>
    <scope>NUCLEOTIDE SEQUENCE [LARGE SCALE GENOMIC DNA]</scope>
</reference>
<feature type="compositionally biased region" description="Basic and acidic residues" evidence="1">
    <location>
        <begin position="402"/>
        <end position="414"/>
    </location>
</feature>
<sequence length="414" mass="47576">KKSIFVSPEIKRYKYYCKNRCLYRYCKSMFASILYKSMFRICVMVDDSSEKRKLLKPWVPFFFYTTTCHFLKSYQFSLNSSVKKCVNVEYIEESWNKSGILRNPEFGLTFSVQPPALLRLGIPSLEVLACRGNKRSRKRLNRSGDTVHDVDSEKWKFCTPAPGGMAGRSDRTNIFERIEGFLLLSLPISSFSITLSRFFITFITLTLHQYVSSLPHYLIAISRFYHLITIYIKVFYHLITRRQGGQCLCYQYYRLVSVSVILSSFCCCFSCCEPEEGFYIQKMNSKPHIAPFTLPQSAKQCTFRAGTEKFHPARLKTPKLHNIQKSLIRRSASHGRLNCNRIAYYGGYSSFRSLKQVEKALITRKLQEGMVRISAFNLNLVSGRSGSSALRGKSRIIPGDPPSEKPERKTGGGV</sequence>
<evidence type="ECO:0000313" key="4">
    <source>
        <dbReference type="Proteomes" id="UP000479000"/>
    </source>
</evidence>
<feature type="transmembrane region" description="Helical" evidence="2">
    <location>
        <begin position="217"/>
        <end position="236"/>
    </location>
</feature>
<proteinExistence type="predicted"/>
<feature type="transmembrane region" description="Helical" evidence="2">
    <location>
        <begin position="181"/>
        <end position="205"/>
    </location>
</feature>
<evidence type="ECO:0000256" key="1">
    <source>
        <dbReference type="SAM" id="MobiDB-lite"/>
    </source>
</evidence>
<feature type="non-terminal residue" evidence="3">
    <location>
        <position position="1"/>
    </location>
</feature>
<evidence type="ECO:0000313" key="3">
    <source>
        <dbReference type="EMBL" id="CAA9996316.1"/>
    </source>
</evidence>
<evidence type="ECO:0000256" key="2">
    <source>
        <dbReference type="SAM" id="Phobius"/>
    </source>
</evidence>
<keyword evidence="2" id="KW-1133">Transmembrane helix</keyword>
<organism evidence="3 4">
    <name type="scientific">Nesidiocoris tenuis</name>
    <dbReference type="NCBI Taxonomy" id="355587"/>
    <lineage>
        <taxon>Eukaryota</taxon>
        <taxon>Metazoa</taxon>
        <taxon>Ecdysozoa</taxon>
        <taxon>Arthropoda</taxon>
        <taxon>Hexapoda</taxon>
        <taxon>Insecta</taxon>
        <taxon>Pterygota</taxon>
        <taxon>Neoptera</taxon>
        <taxon>Paraneoptera</taxon>
        <taxon>Hemiptera</taxon>
        <taxon>Heteroptera</taxon>
        <taxon>Panheteroptera</taxon>
        <taxon>Cimicomorpha</taxon>
        <taxon>Miridae</taxon>
        <taxon>Dicyphina</taxon>
        <taxon>Nesidiocoris</taxon>
    </lineage>
</organism>
<name>A0A6H5G1S8_9HEMI</name>
<keyword evidence="4" id="KW-1185">Reference proteome</keyword>
<gene>
    <name evidence="3" type="ORF">NTEN_LOCUS2864</name>
</gene>
<dbReference type="EMBL" id="CADCXU010004544">
    <property type="protein sequence ID" value="CAA9996316.1"/>
    <property type="molecule type" value="Genomic_DNA"/>
</dbReference>
<keyword evidence="2" id="KW-0812">Transmembrane</keyword>
<dbReference type="AlphaFoldDB" id="A0A6H5G1S8"/>
<keyword evidence="2" id="KW-0472">Membrane</keyword>
<protein>
    <submittedName>
        <fullName evidence="3">Uncharacterized protein</fullName>
    </submittedName>
</protein>
<dbReference type="Proteomes" id="UP000479000">
    <property type="component" value="Unassembled WGS sequence"/>
</dbReference>
<feature type="region of interest" description="Disordered" evidence="1">
    <location>
        <begin position="385"/>
        <end position="414"/>
    </location>
</feature>